<name>A0A6M5YKE2_9BACT</name>
<accession>A0A6M5YKE2</accession>
<dbReference type="AlphaFoldDB" id="A0A6M5YKE2"/>
<dbReference type="Proteomes" id="UP000503447">
    <property type="component" value="Chromosome"/>
</dbReference>
<keyword evidence="2" id="KW-1185">Reference proteome</keyword>
<organism evidence="1 2">
    <name type="scientific">Frigoriglobus tundricola</name>
    <dbReference type="NCBI Taxonomy" id="2774151"/>
    <lineage>
        <taxon>Bacteria</taxon>
        <taxon>Pseudomonadati</taxon>
        <taxon>Planctomycetota</taxon>
        <taxon>Planctomycetia</taxon>
        <taxon>Gemmatales</taxon>
        <taxon>Gemmataceae</taxon>
        <taxon>Frigoriglobus</taxon>
    </lineage>
</organism>
<dbReference type="EMBL" id="CP053452">
    <property type="protein sequence ID" value="QJW94497.1"/>
    <property type="molecule type" value="Genomic_DNA"/>
</dbReference>
<proteinExistence type="predicted"/>
<gene>
    <name evidence="1" type="ORF">FTUN_2018</name>
</gene>
<protein>
    <submittedName>
        <fullName evidence="1">Uncharacterized protein</fullName>
    </submittedName>
</protein>
<dbReference type="KEGG" id="ftj:FTUN_2018"/>
<evidence type="ECO:0000313" key="1">
    <source>
        <dbReference type="EMBL" id="QJW94497.1"/>
    </source>
</evidence>
<evidence type="ECO:0000313" key="2">
    <source>
        <dbReference type="Proteomes" id="UP000503447"/>
    </source>
</evidence>
<sequence>MNEPYKSITLLKVTSYRRDGVSGVCRDRPGKMGIRGE</sequence>
<reference evidence="2" key="1">
    <citation type="submission" date="2020-05" db="EMBL/GenBank/DDBJ databases">
        <title>Frigoriglobus tundricola gen. nov., sp. nov., a psychrotolerant cellulolytic planctomycete of the family Gemmataceae with two divergent copies of 16S rRNA gene.</title>
        <authorList>
            <person name="Kulichevskaya I.S."/>
            <person name="Ivanova A.A."/>
            <person name="Naumoff D.G."/>
            <person name="Beletsky A.V."/>
            <person name="Rijpstra W.I.C."/>
            <person name="Sinninghe Damste J.S."/>
            <person name="Mardanov A.V."/>
            <person name="Ravin N.V."/>
            <person name="Dedysh S.N."/>
        </authorList>
    </citation>
    <scope>NUCLEOTIDE SEQUENCE [LARGE SCALE GENOMIC DNA]</scope>
    <source>
        <strain evidence="2">PL17</strain>
    </source>
</reference>